<organism evidence="2 3">
    <name type="scientific">Qipengyuania mesophila</name>
    <dbReference type="NCBI Taxonomy" id="2867246"/>
    <lineage>
        <taxon>Bacteria</taxon>
        <taxon>Pseudomonadati</taxon>
        <taxon>Pseudomonadota</taxon>
        <taxon>Alphaproteobacteria</taxon>
        <taxon>Sphingomonadales</taxon>
        <taxon>Erythrobacteraceae</taxon>
        <taxon>Qipengyuania</taxon>
    </lineage>
</organism>
<gene>
    <name evidence="2" type="ORF">K3181_08630</name>
</gene>
<reference evidence="2 3" key="1">
    <citation type="submission" date="2021-08" db="EMBL/GenBank/DDBJ databases">
        <title>Comparative Genomics Analysis of the Genus Qipengyuania Reveals Extensive Genetic Diversity and Metabolic Versatility, Including the Description of Fifteen Novel Species.</title>
        <authorList>
            <person name="Liu Y."/>
        </authorList>
    </citation>
    <scope>NUCLEOTIDE SEQUENCE [LARGE SCALE GENOMIC DNA]</scope>
    <source>
        <strain evidence="2 3">YG27</strain>
    </source>
</reference>
<dbReference type="SMART" id="SM00255">
    <property type="entry name" value="TIR"/>
    <property type="match status" value="1"/>
</dbReference>
<sequence>MSAKAFISYSHADEAHIERLHKHLAQMERDGTLSGWFDREIHVGANLDQDIRNELLSSDIFLACVSPDYIASNYCYDKELELALEREQAGELTLVPIILEPCEWLQTPLSKFKAAPKDGKPVSEFTNPNVAFLDVVSEIRRLCEARVPKVEFKSELPPITSSEDNSTSRYRVKREFDPLHKRDFAEKSFNDIYSFFESSVSELRSVPDVEARLSRTSESHFSCTVINRGISRGFETLHVRLGGTWGGIDILYGEVDQKNTSHGGFGVGSDEYQLFLTSGMFEYRRNDKKLTAREAAQKLWDDLLSRVGIGYA</sequence>
<name>A0ABS7JV17_9SPHN</name>
<dbReference type="RefSeq" id="WP_221602585.1">
    <property type="nucleotide sequence ID" value="NZ_JAIGNU010000001.1"/>
</dbReference>
<proteinExistence type="predicted"/>
<keyword evidence="2" id="KW-0675">Receptor</keyword>
<dbReference type="InterPro" id="IPR035897">
    <property type="entry name" value="Toll_tir_struct_dom_sf"/>
</dbReference>
<keyword evidence="3" id="KW-1185">Reference proteome</keyword>
<dbReference type="PROSITE" id="PS50104">
    <property type="entry name" value="TIR"/>
    <property type="match status" value="1"/>
</dbReference>
<protein>
    <submittedName>
        <fullName evidence="2">Toll/interleukin-1 receptor domain-containing protein</fullName>
    </submittedName>
</protein>
<evidence type="ECO:0000259" key="1">
    <source>
        <dbReference type="PROSITE" id="PS50104"/>
    </source>
</evidence>
<dbReference type="SUPFAM" id="SSF52200">
    <property type="entry name" value="Toll/Interleukin receptor TIR domain"/>
    <property type="match status" value="1"/>
</dbReference>
<feature type="domain" description="TIR" evidence="1">
    <location>
        <begin position="1"/>
        <end position="133"/>
    </location>
</feature>
<evidence type="ECO:0000313" key="3">
    <source>
        <dbReference type="Proteomes" id="UP000782554"/>
    </source>
</evidence>
<accession>A0ABS7JV17</accession>
<evidence type="ECO:0000313" key="2">
    <source>
        <dbReference type="EMBL" id="MBX7501506.1"/>
    </source>
</evidence>
<dbReference type="Pfam" id="PF13676">
    <property type="entry name" value="TIR_2"/>
    <property type="match status" value="1"/>
</dbReference>
<dbReference type="EMBL" id="JAIGNU010000001">
    <property type="protein sequence ID" value="MBX7501506.1"/>
    <property type="molecule type" value="Genomic_DNA"/>
</dbReference>
<dbReference type="Proteomes" id="UP000782554">
    <property type="component" value="Unassembled WGS sequence"/>
</dbReference>
<dbReference type="InterPro" id="IPR000157">
    <property type="entry name" value="TIR_dom"/>
</dbReference>
<dbReference type="Gene3D" id="3.40.50.10140">
    <property type="entry name" value="Toll/interleukin-1 receptor homology (TIR) domain"/>
    <property type="match status" value="1"/>
</dbReference>
<comment type="caution">
    <text evidence="2">The sequence shown here is derived from an EMBL/GenBank/DDBJ whole genome shotgun (WGS) entry which is preliminary data.</text>
</comment>